<evidence type="ECO:0000313" key="7">
    <source>
        <dbReference type="EMBL" id="MCA9391772.1"/>
    </source>
</evidence>
<dbReference type="Pfam" id="PF00708">
    <property type="entry name" value="Acylphosphatase"/>
    <property type="match status" value="1"/>
</dbReference>
<dbReference type="SUPFAM" id="SSF54975">
    <property type="entry name" value="Acylphosphatase/BLUF domain-like"/>
    <property type="match status" value="1"/>
</dbReference>
<dbReference type="GO" id="GO:0003998">
    <property type="term" value="F:acylphosphatase activity"/>
    <property type="evidence" value="ECO:0007669"/>
    <property type="project" value="UniProtKB-EC"/>
</dbReference>
<dbReference type="EC" id="3.6.1.7" evidence="2 4"/>
<dbReference type="PROSITE" id="PS51160">
    <property type="entry name" value="ACYLPHOSPHATASE_3"/>
    <property type="match status" value="1"/>
</dbReference>
<dbReference type="PROSITE" id="PS00150">
    <property type="entry name" value="ACYLPHOSPHATASE_1"/>
    <property type="match status" value="1"/>
</dbReference>
<evidence type="ECO:0000256" key="4">
    <source>
        <dbReference type="PROSITE-ProRule" id="PRU00520"/>
    </source>
</evidence>
<evidence type="ECO:0000256" key="1">
    <source>
        <dbReference type="ARBA" id="ARBA00005614"/>
    </source>
</evidence>
<dbReference type="AlphaFoldDB" id="A0A955LJB2"/>
<dbReference type="PANTHER" id="PTHR47268:SF4">
    <property type="entry name" value="ACYLPHOSPHATASE"/>
    <property type="match status" value="1"/>
</dbReference>
<organism evidence="7 8">
    <name type="scientific">candidate division WWE3 bacterium</name>
    <dbReference type="NCBI Taxonomy" id="2053526"/>
    <lineage>
        <taxon>Bacteria</taxon>
        <taxon>Katanobacteria</taxon>
    </lineage>
</organism>
<reference evidence="7" key="1">
    <citation type="submission" date="2020-04" db="EMBL/GenBank/DDBJ databases">
        <authorList>
            <person name="Zhang T."/>
        </authorList>
    </citation>
    <scope>NUCLEOTIDE SEQUENCE</scope>
    <source>
        <strain evidence="7">HKST-UBA03</strain>
    </source>
</reference>
<keyword evidence="4" id="KW-0378">Hydrolase</keyword>
<feature type="active site" evidence="4">
    <location>
        <position position="19"/>
    </location>
</feature>
<reference evidence="7" key="2">
    <citation type="journal article" date="2021" name="Microbiome">
        <title>Successional dynamics and alternative stable states in a saline activated sludge microbial community over 9 years.</title>
        <authorList>
            <person name="Wang Y."/>
            <person name="Ye J."/>
            <person name="Ju F."/>
            <person name="Liu L."/>
            <person name="Boyd J.A."/>
            <person name="Deng Y."/>
            <person name="Parks D.H."/>
            <person name="Jiang X."/>
            <person name="Yin X."/>
            <person name="Woodcroft B.J."/>
            <person name="Tyson G.W."/>
            <person name="Hugenholtz P."/>
            <person name="Polz M.F."/>
            <person name="Zhang T."/>
        </authorList>
    </citation>
    <scope>NUCLEOTIDE SEQUENCE</scope>
    <source>
        <strain evidence="7">HKST-UBA03</strain>
    </source>
</reference>
<evidence type="ECO:0000259" key="6">
    <source>
        <dbReference type="PROSITE" id="PS51160"/>
    </source>
</evidence>
<comment type="catalytic activity">
    <reaction evidence="3 4">
        <text>an acyl phosphate + H2O = a carboxylate + phosphate + H(+)</text>
        <dbReference type="Rhea" id="RHEA:14965"/>
        <dbReference type="ChEBI" id="CHEBI:15377"/>
        <dbReference type="ChEBI" id="CHEBI:15378"/>
        <dbReference type="ChEBI" id="CHEBI:29067"/>
        <dbReference type="ChEBI" id="CHEBI:43474"/>
        <dbReference type="ChEBI" id="CHEBI:59918"/>
        <dbReference type="EC" id="3.6.1.7"/>
    </reaction>
</comment>
<dbReference type="EMBL" id="JAGQKZ010000005">
    <property type="protein sequence ID" value="MCA9391772.1"/>
    <property type="molecule type" value="Genomic_DNA"/>
</dbReference>
<name>A0A955LJB2_UNCKA</name>
<comment type="similarity">
    <text evidence="1 5">Belongs to the acylphosphatase family.</text>
</comment>
<sequence length="91" mass="10022">MTKHVNIILEGMVQGVFFRESTLDKARELSIAGFILNQPDGSVFIEAEGDESSVATFVDWCKQGPPQANVQKCTTTDAEIKGFSEFEIHSV</sequence>
<dbReference type="InterPro" id="IPR017968">
    <property type="entry name" value="Acylphosphatase_CS"/>
</dbReference>
<evidence type="ECO:0000256" key="3">
    <source>
        <dbReference type="ARBA" id="ARBA00047645"/>
    </source>
</evidence>
<evidence type="ECO:0000256" key="2">
    <source>
        <dbReference type="ARBA" id="ARBA00012150"/>
    </source>
</evidence>
<feature type="domain" description="Acylphosphatase-like" evidence="6">
    <location>
        <begin position="4"/>
        <end position="90"/>
    </location>
</feature>
<dbReference type="PANTHER" id="PTHR47268">
    <property type="entry name" value="ACYLPHOSPHATASE"/>
    <property type="match status" value="1"/>
</dbReference>
<gene>
    <name evidence="7" type="ORF">KC614_01020</name>
</gene>
<proteinExistence type="inferred from homology"/>
<comment type="caution">
    <text evidence="7">The sequence shown here is derived from an EMBL/GenBank/DDBJ whole genome shotgun (WGS) entry which is preliminary data.</text>
</comment>
<protein>
    <recommendedName>
        <fullName evidence="2 4">acylphosphatase</fullName>
        <ecNumber evidence="2 4">3.6.1.7</ecNumber>
    </recommendedName>
</protein>
<evidence type="ECO:0000256" key="5">
    <source>
        <dbReference type="RuleBase" id="RU004168"/>
    </source>
</evidence>
<dbReference type="InterPro" id="IPR020456">
    <property type="entry name" value="Acylphosphatase"/>
</dbReference>
<dbReference type="Proteomes" id="UP000751518">
    <property type="component" value="Unassembled WGS sequence"/>
</dbReference>
<evidence type="ECO:0000313" key="8">
    <source>
        <dbReference type="Proteomes" id="UP000751518"/>
    </source>
</evidence>
<feature type="active site" evidence="4">
    <location>
        <position position="37"/>
    </location>
</feature>
<accession>A0A955LJB2</accession>
<dbReference type="Gene3D" id="3.30.70.100">
    <property type="match status" value="1"/>
</dbReference>
<dbReference type="InterPro" id="IPR001792">
    <property type="entry name" value="Acylphosphatase-like_dom"/>
</dbReference>
<dbReference type="InterPro" id="IPR036046">
    <property type="entry name" value="Acylphosphatase-like_dom_sf"/>
</dbReference>